<dbReference type="InterPro" id="IPR012674">
    <property type="entry name" value="Calycin"/>
</dbReference>
<dbReference type="Proteomes" id="UP000430146">
    <property type="component" value="Unassembled WGS sequence"/>
</dbReference>
<dbReference type="Gene3D" id="3.40.50.1820">
    <property type="entry name" value="alpha/beta hydrolase"/>
    <property type="match status" value="1"/>
</dbReference>
<dbReference type="InterPro" id="IPR000566">
    <property type="entry name" value="Lipocln_cytosolic_FA-bd_dom"/>
</dbReference>
<feature type="compositionally biased region" description="Basic and acidic residues" evidence="1">
    <location>
        <begin position="55"/>
        <end position="67"/>
    </location>
</feature>
<feature type="compositionally biased region" description="Acidic residues" evidence="1">
    <location>
        <begin position="68"/>
        <end position="82"/>
    </location>
</feature>
<dbReference type="PROSITE" id="PS51257">
    <property type="entry name" value="PROKAR_LIPOPROTEIN"/>
    <property type="match status" value="1"/>
</dbReference>
<dbReference type="PANTHER" id="PTHR10612:SF34">
    <property type="entry name" value="APOLIPOPROTEIN D"/>
    <property type="match status" value="1"/>
</dbReference>
<feature type="signal peptide" evidence="2">
    <location>
        <begin position="1"/>
        <end position="22"/>
    </location>
</feature>
<dbReference type="InterPro" id="IPR022272">
    <property type="entry name" value="Lipocalin_CS"/>
</dbReference>
<dbReference type="OrthoDB" id="4568724at2"/>
<dbReference type="Gene3D" id="2.40.128.20">
    <property type="match status" value="1"/>
</dbReference>
<evidence type="ECO:0000313" key="4">
    <source>
        <dbReference type="EMBL" id="CAA0134485.1"/>
    </source>
</evidence>
<keyword evidence="2" id="KW-0732">Signal</keyword>
<protein>
    <submittedName>
        <fullName evidence="4">Outer membrane lipoprotein Blc</fullName>
    </submittedName>
</protein>
<feature type="compositionally biased region" description="Low complexity" evidence="1">
    <location>
        <begin position="164"/>
        <end position="197"/>
    </location>
</feature>
<feature type="compositionally biased region" description="Low complexity" evidence="1">
    <location>
        <begin position="131"/>
        <end position="141"/>
    </location>
</feature>
<feature type="domain" description="Lipocalin/cytosolic fatty-acid binding" evidence="3">
    <location>
        <begin position="516"/>
        <end position="649"/>
    </location>
</feature>
<keyword evidence="5" id="KW-1185">Reference proteome</keyword>
<dbReference type="RefSeq" id="WP_159234769.1">
    <property type="nucleotide sequence ID" value="NZ_CACSIP010000054.1"/>
</dbReference>
<dbReference type="PROSITE" id="PS00213">
    <property type="entry name" value="LIPOCALIN"/>
    <property type="match status" value="1"/>
</dbReference>
<dbReference type="EMBL" id="CACSIP010000054">
    <property type="protein sequence ID" value="CAA0134485.1"/>
    <property type="molecule type" value="Genomic_DNA"/>
</dbReference>
<dbReference type="CDD" id="cd19438">
    <property type="entry name" value="lipocalin_Blc-like"/>
    <property type="match status" value="1"/>
</dbReference>
<dbReference type="PANTHER" id="PTHR10612">
    <property type="entry name" value="APOLIPOPROTEIN D"/>
    <property type="match status" value="1"/>
</dbReference>
<organism evidence="4 5">
    <name type="scientific">Mycolicibacterium vanbaalenii</name>
    <name type="common">Mycobacterium vanbaalenii</name>
    <dbReference type="NCBI Taxonomy" id="110539"/>
    <lineage>
        <taxon>Bacteria</taxon>
        <taxon>Bacillati</taxon>
        <taxon>Actinomycetota</taxon>
        <taxon>Actinomycetes</taxon>
        <taxon>Mycobacteriales</taxon>
        <taxon>Mycobacteriaceae</taxon>
        <taxon>Mycolicibacterium</taxon>
    </lineage>
</organism>
<dbReference type="Pfam" id="PF08212">
    <property type="entry name" value="Lipocalin_2"/>
    <property type="match status" value="1"/>
</dbReference>
<evidence type="ECO:0000256" key="1">
    <source>
        <dbReference type="SAM" id="MobiDB-lite"/>
    </source>
</evidence>
<feature type="compositionally biased region" description="Low complexity" evidence="1">
    <location>
        <begin position="31"/>
        <end position="54"/>
    </location>
</feature>
<accession>A0A5S9R9F2</accession>
<dbReference type="SUPFAM" id="SSF50814">
    <property type="entry name" value="Lipocalins"/>
    <property type="match status" value="1"/>
</dbReference>
<feature type="compositionally biased region" description="Acidic residues" evidence="1">
    <location>
        <begin position="116"/>
        <end position="130"/>
    </location>
</feature>
<reference evidence="4 5" key="1">
    <citation type="submission" date="2019-11" db="EMBL/GenBank/DDBJ databases">
        <authorList>
            <person name="Holert J."/>
        </authorList>
    </citation>
    <scope>NUCLEOTIDE SEQUENCE [LARGE SCALE GENOMIC DNA]</scope>
    <source>
        <strain evidence="4">BC8_1</strain>
    </source>
</reference>
<dbReference type="GO" id="GO:0006950">
    <property type="term" value="P:response to stress"/>
    <property type="evidence" value="ECO:0007669"/>
    <property type="project" value="UniProtKB-ARBA"/>
</dbReference>
<feature type="region of interest" description="Disordered" evidence="1">
    <location>
        <begin position="25"/>
        <end position="213"/>
    </location>
</feature>
<evidence type="ECO:0000313" key="5">
    <source>
        <dbReference type="Proteomes" id="UP000430146"/>
    </source>
</evidence>
<dbReference type="SUPFAM" id="SSF53474">
    <property type="entry name" value="alpha/beta-Hydrolases"/>
    <property type="match status" value="1"/>
</dbReference>
<dbReference type="AlphaFoldDB" id="A0A5S9R9F2"/>
<keyword evidence="4" id="KW-0449">Lipoprotein</keyword>
<evidence type="ECO:0000259" key="3">
    <source>
        <dbReference type="Pfam" id="PF08212"/>
    </source>
</evidence>
<proteinExistence type="predicted"/>
<feature type="chain" id="PRO_5038678062" evidence="2">
    <location>
        <begin position="23"/>
        <end position="669"/>
    </location>
</feature>
<name>A0A5S9R9F2_MYCVN</name>
<feature type="compositionally biased region" description="Basic and acidic residues" evidence="1">
    <location>
        <begin position="104"/>
        <end position="115"/>
    </location>
</feature>
<dbReference type="InterPro" id="IPR047202">
    <property type="entry name" value="Lipocalin_Blc-like_dom"/>
</dbReference>
<evidence type="ECO:0000256" key="2">
    <source>
        <dbReference type="SAM" id="SignalP"/>
    </source>
</evidence>
<gene>
    <name evidence="4" type="primary">blc</name>
    <name evidence="4" type="ORF">AELLOGFF_06363</name>
</gene>
<sequence length="669" mass="68876">MTSTRWALWLGTFGAGACIALGAGHGVAAADTDSSDSGGSPSGSTGQESSQTSRDSSDKRDDTKGDTDADTEDGTEDAEDTSADPASVPSSAKRSDEAKEEAESDRTITLDREAAESEEAEEDTAAEEADTAASDPDATTTVKRSAASEPAVESAIPSAHESSVDTTAPVVAEPVVAPASTTTQTSTTADASPSSDPVTTAAPDSTTAEAGPLAASAGTVTGVQTGRAKLTIPVGTNGYTTRADWYLPTQADGSVSATGVMWLQHGFLGNKLFVSALAQRLSQQTNSIVVAPNISSFPLSCSACWLNGVPMQQAVASMFLADRASLNASALAAGFQGTLPENFILSGQSAGGGFAAAAGGYYATDPGNDDSLRGVVMFDGFAWNGVVTDALERLDTLDIPVYQVAAPPQPWNSNGATTAELVAARPGQFVGAILAGGSHYDSLIGANPLIDFFGQLVTGFSPPGNTEAVYTLATGWINDMYLGLGPSDGTGIYGAPDEYIVMGDTAAIVLGPPPVVDIDRYLGTWYEVGSVKQFFSIGLVNTTAVYSPNPDGSIKVENSGNYFFNNGPQSTITGVALPVDSTNNKLSVRFFGSASANPPGNYWIVDLDPDYQWAVVSDPTGFSGFLLSRTRTVSDALYQELLDRASVKGVKGRITPTRQPAAAEATTAV</sequence>
<dbReference type="InterPro" id="IPR029058">
    <property type="entry name" value="AB_hydrolase_fold"/>
</dbReference>